<dbReference type="EMBL" id="JBGMDY010000001">
    <property type="protein sequence ID" value="KAL2348880.1"/>
    <property type="molecule type" value="Genomic_DNA"/>
</dbReference>
<dbReference type="AlphaFoldDB" id="A0ABD1NL76"/>
<name>A0ABD1NL76_9FABA</name>
<reference evidence="1 2" key="1">
    <citation type="submission" date="2024-08" db="EMBL/GenBank/DDBJ databases">
        <title>Insights into the chromosomal genome structure of Flemingia macrophylla.</title>
        <authorList>
            <person name="Ding Y."/>
            <person name="Zhao Y."/>
            <person name="Bi W."/>
            <person name="Wu M."/>
            <person name="Zhao G."/>
            <person name="Gong Y."/>
            <person name="Li W."/>
            <person name="Zhang P."/>
        </authorList>
    </citation>
    <scope>NUCLEOTIDE SEQUENCE [LARGE SCALE GENOMIC DNA]</scope>
    <source>
        <strain evidence="1">DYQJB</strain>
        <tissue evidence="1">Leaf</tissue>
    </source>
</reference>
<dbReference type="Gene3D" id="3.40.50.1820">
    <property type="entry name" value="alpha/beta hydrolase"/>
    <property type="match status" value="1"/>
</dbReference>
<dbReference type="Proteomes" id="UP001603857">
    <property type="component" value="Unassembled WGS sequence"/>
</dbReference>
<keyword evidence="2" id="KW-1185">Reference proteome</keyword>
<proteinExistence type="predicted"/>
<dbReference type="InterPro" id="IPR029058">
    <property type="entry name" value="AB_hydrolase_fold"/>
</dbReference>
<dbReference type="SUPFAM" id="SSF53474">
    <property type="entry name" value="alpha/beta-Hydrolases"/>
    <property type="match status" value="1"/>
</dbReference>
<organism evidence="1 2">
    <name type="scientific">Flemingia macrophylla</name>
    <dbReference type="NCBI Taxonomy" id="520843"/>
    <lineage>
        <taxon>Eukaryota</taxon>
        <taxon>Viridiplantae</taxon>
        <taxon>Streptophyta</taxon>
        <taxon>Embryophyta</taxon>
        <taxon>Tracheophyta</taxon>
        <taxon>Spermatophyta</taxon>
        <taxon>Magnoliopsida</taxon>
        <taxon>eudicotyledons</taxon>
        <taxon>Gunneridae</taxon>
        <taxon>Pentapetalae</taxon>
        <taxon>rosids</taxon>
        <taxon>fabids</taxon>
        <taxon>Fabales</taxon>
        <taxon>Fabaceae</taxon>
        <taxon>Papilionoideae</taxon>
        <taxon>50 kb inversion clade</taxon>
        <taxon>NPAAA clade</taxon>
        <taxon>indigoferoid/millettioid clade</taxon>
        <taxon>Phaseoleae</taxon>
        <taxon>Flemingia</taxon>
    </lineage>
</organism>
<accession>A0ABD1NL76</accession>
<dbReference type="PANTHER" id="PTHR46023:SF6">
    <property type="entry name" value="LIPASE CLASS 3 FAMILY PROTEIN"/>
    <property type="match status" value="1"/>
</dbReference>
<dbReference type="PANTHER" id="PTHR46023">
    <property type="entry name" value="LIPASE CLASS 3 PROTEIN-LIKE"/>
    <property type="match status" value="1"/>
</dbReference>
<protein>
    <submittedName>
        <fullName evidence="1">Uncharacterized protein</fullName>
    </submittedName>
</protein>
<evidence type="ECO:0000313" key="1">
    <source>
        <dbReference type="EMBL" id="KAL2348880.1"/>
    </source>
</evidence>
<evidence type="ECO:0000313" key="2">
    <source>
        <dbReference type="Proteomes" id="UP001603857"/>
    </source>
</evidence>
<sequence>MAGKNKKKRCILSKAIGSAASKLERRPPEAPNNLKDVGLSLAELVRFFYAVLGKWHPLDPPRAIIYTALDKGMKTIAMECGERSDCEQLKHPKMLNDLYEFKRCLRQTILVSKKRFRSRLSDAGFDKEDILLRKGRARILKPAFTVIRDKEAKCILVIIRGTCSLTDTLTDAMGAPVSFEHKFISSDGEVRIVSGHAHRGMVSAANWIRERCTRLLLDALRPSPDFQIKVLSPLVRC</sequence>
<comment type="caution">
    <text evidence="1">The sequence shown here is derived from an EMBL/GenBank/DDBJ whole genome shotgun (WGS) entry which is preliminary data.</text>
</comment>
<gene>
    <name evidence="1" type="ORF">Fmac_002880</name>
</gene>